<evidence type="ECO:0000256" key="2">
    <source>
        <dbReference type="ARBA" id="ARBA00022730"/>
    </source>
</evidence>
<dbReference type="eggNOG" id="COG1193">
    <property type="taxonomic scope" value="Bacteria"/>
</dbReference>
<dbReference type="GO" id="GO:0043023">
    <property type="term" value="F:ribosomal large subunit binding"/>
    <property type="evidence" value="ECO:0007669"/>
    <property type="project" value="UniProtKB-UniRule"/>
</dbReference>
<dbReference type="HOGENOM" id="CLU_011252_2_1_9"/>
<dbReference type="NCBIfam" id="TIGR01069">
    <property type="entry name" value="mutS2"/>
    <property type="match status" value="1"/>
</dbReference>
<dbReference type="GO" id="GO:0005524">
    <property type="term" value="F:ATP binding"/>
    <property type="evidence" value="ECO:0007669"/>
    <property type="project" value="UniProtKB-UniRule"/>
</dbReference>
<dbReference type="GO" id="GO:0030983">
    <property type="term" value="F:mismatched DNA binding"/>
    <property type="evidence" value="ECO:0007669"/>
    <property type="project" value="InterPro"/>
</dbReference>
<dbReference type="PROSITE" id="PS50828">
    <property type="entry name" value="SMR"/>
    <property type="match status" value="1"/>
</dbReference>
<feature type="domain" description="Smr" evidence="10">
    <location>
        <begin position="712"/>
        <end position="786"/>
    </location>
</feature>
<dbReference type="PANTHER" id="PTHR48466">
    <property type="entry name" value="OS10G0509000 PROTEIN-RELATED"/>
    <property type="match status" value="1"/>
</dbReference>
<keyword evidence="6 8" id="KW-0694">RNA-binding</keyword>
<dbReference type="SUPFAM" id="SSF52540">
    <property type="entry name" value="P-loop containing nucleoside triphosphate hydrolases"/>
    <property type="match status" value="1"/>
</dbReference>
<dbReference type="SMART" id="SM00533">
    <property type="entry name" value="MUTSd"/>
    <property type="match status" value="1"/>
</dbReference>
<dbReference type="EC" id="3.6.4.-" evidence="8"/>
<keyword evidence="3 8" id="KW-0547">Nucleotide-binding</keyword>
<dbReference type="Gene3D" id="3.30.1370.110">
    <property type="match status" value="1"/>
</dbReference>
<dbReference type="EC" id="3.1.-.-" evidence="8"/>
<dbReference type="PIRSF" id="PIRSF005814">
    <property type="entry name" value="MutS_YshD"/>
    <property type="match status" value="1"/>
</dbReference>
<comment type="similarity">
    <text evidence="8">Belongs to the DNA mismatch repair MutS family. MutS2 subfamily.</text>
</comment>
<dbReference type="InterPro" id="IPR036063">
    <property type="entry name" value="Smr_dom_sf"/>
</dbReference>
<dbReference type="GO" id="GO:0140664">
    <property type="term" value="F:ATP-dependent DNA damage sensor activity"/>
    <property type="evidence" value="ECO:0007669"/>
    <property type="project" value="InterPro"/>
</dbReference>
<evidence type="ECO:0000256" key="7">
    <source>
        <dbReference type="ARBA" id="ARBA00023125"/>
    </source>
</evidence>
<dbReference type="GO" id="GO:0072344">
    <property type="term" value="P:rescue of stalled ribosome"/>
    <property type="evidence" value="ECO:0007669"/>
    <property type="project" value="UniProtKB-UniRule"/>
</dbReference>
<evidence type="ECO:0000256" key="1">
    <source>
        <dbReference type="ARBA" id="ARBA00022722"/>
    </source>
</evidence>
<keyword evidence="5 8" id="KW-0067">ATP-binding</keyword>
<dbReference type="InterPro" id="IPR005747">
    <property type="entry name" value="MutS2"/>
</dbReference>
<keyword evidence="2 8" id="KW-0699">rRNA-binding</keyword>
<dbReference type="KEGG" id="faa:HMPREF0389_00123"/>
<evidence type="ECO:0000256" key="5">
    <source>
        <dbReference type="ARBA" id="ARBA00022840"/>
    </source>
</evidence>
<dbReference type="Gene3D" id="3.40.50.300">
    <property type="entry name" value="P-loop containing nucleotide triphosphate hydrolases"/>
    <property type="match status" value="1"/>
</dbReference>
<keyword evidence="12" id="KW-1185">Reference proteome</keyword>
<keyword evidence="1 8" id="KW-0540">Nuclease</keyword>
<organism evidence="11 12">
    <name type="scientific">Filifactor alocis (strain ATCC 35896 / CCUG 47790 / D40 B5)</name>
    <name type="common">Fusobacterium alocis</name>
    <dbReference type="NCBI Taxonomy" id="546269"/>
    <lineage>
        <taxon>Bacteria</taxon>
        <taxon>Bacillati</taxon>
        <taxon>Bacillota</taxon>
        <taxon>Clostridia</taxon>
        <taxon>Peptostreptococcales</taxon>
        <taxon>Filifactoraceae</taxon>
        <taxon>Filifactor</taxon>
    </lineage>
</organism>
<evidence type="ECO:0000256" key="8">
    <source>
        <dbReference type="HAMAP-Rule" id="MF_00092"/>
    </source>
</evidence>
<sequence length="786" mass="89204">MIEERTLRVLEYYEIIKQLKEQAVSTLGKERVEAIEISSDVEKVQVWQKETTEAQGILLQSSKVPIGAFYPMSEALKRAELGASMDMGQLLHLASSLRAARKLKAFLDNKEESLLLKQYTIQLTEDRELEEEIFSSIISEEEMSDSASGTLRQIRRSMSSMKESIRKKLDSIVTSSGQYLQDGIVTMRQDRFVVPVKLENKHKVPGIVHDTSASGATLFVEPMVIVEMNNKLQTLKNEEHQEIQRILKEFSDRAALIADEIRVNETNLTELDFIFAKGKLSISMKAEAVEYNFVMEIRLKQARHPLIDFKKVVPSDILIGKGYKTLMITGPNTGGKTVTLKTMGLFALMYQSGLHLPCDYGSSMCIFENIFADIGDEQSIEQSLSTFSSHMTHIVSILNSATKNCLVLFDELGAGTDPIEGAALAISILEEIKSRDCICIATTHYSELKHYALTEDGVENASMEFNIDTLSPTYRLMIGLPGKSNAFEISQRLGLQQHVIEMAKSRIHTDKLAMEDMLKEIEEEKKKIEYERRESERIYAEAQLIEEKMQMKLDKINDRKEREIQEGKKLAQEIVKKAKEEIDEQIKEVLNLKQQLDREDLNKELEKARKKIKNTMKGLAYEENILYSKEDKEKSLNQIEKGDRVFVSTFHQEGVVLESDDKKREAFVQLGAMKMNLPYEVLQKPKKSKKDSQYSGAGKILKHKSKNIKTEIDLRGLDLETARIELEKYLDDVVLSGLSQVTIIHGLGTFVLKKGVEEILKHYAPVKSYRSGKYGEGGPGVTIVQF</sequence>
<dbReference type="InterPro" id="IPR027417">
    <property type="entry name" value="P-loop_NTPase"/>
</dbReference>
<protein>
    <recommendedName>
        <fullName evidence="8">Endonuclease MutS2</fullName>
        <ecNumber evidence="8">3.1.-.-</ecNumber>
    </recommendedName>
    <alternativeName>
        <fullName evidence="8">Ribosome-associated protein quality control-upstream factor</fullName>
        <shortName evidence="8">RQC-upstream factor</shortName>
        <shortName evidence="8">RqcU</shortName>
        <ecNumber evidence="8">3.6.4.-</ecNumber>
    </alternativeName>
</protein>
<dbReference type="Pfam" id="PF01713">
    <property type="entry name" value="Smr"/>
    <property type="match status" value="1"/>
</dbReference>
<keyword evidence="9" id="KW-0175">Coiled coil</keyword>
<evidence type="ECO:0000259" key="10">
    <source>
        <dbReference type="PROSITE" id="PS50828"/>
    </source>
</evidence>
<dbReference type="SUPFAM" id="SSF160443">
    <property type="entry name" value="SMR domain-like"/>
    <property type="match status" value="1"/>
</dbReference>
<dbReference type="HAMAP" id="MF_00092">
    <property type="entry name" value="MutS2"/>
    <property type="match status" value="1"/>
</dbReference>
<dbReference type="SMART" id="SM00463">
    <property type="entry name" value="SMR"/>
    <property type="match status" value="1"/>
</dbReference>
<dbReference type="SMART" id="SM00534">
    <property type="entry name" value="MUTSac"/>
    <property type="match status" value="1"/>
</dbReference>
<dbReference type="GO" id="GO:0004519">
    <property type="term" value="F:endonuclease activity"/>
    <property type="evidence" value="ECO:0007669"/>
    <property type="project" value="UniProtKB-UniRule"/>
</dbReference>
<name>D6GRB8_FILAD</name>
<dbReference type="SUPFAM" id="SSF48334">
    <property type="entry name" value="DNA repair protein MutS, domain III"/>
    <property type="match status" value="1"/>
</dbReference>
<dbReference type="Proteomes" id="UP000007468">
    <property type="component" value="Chromosome"/>
</dbReference>
<evidence type="ECO:0000256" key="4">
    <source>
        <dbReference type="ARBA" id="ARBA00022801"/>
    </source>
</evidence>
<proteinExistence type="inferred from homology"/>
<dbReference type="InterPro" id="IPR002625">
    <property type="entry name" value="Smr_dom"/>
</dbReference>
<comment type="function">
    <text evidence="8">Acts as a ribosome collision sensor, splitting the ribosome into its 2 subunits. Detects stalled/collided 70S ribosomes which it binds and splits by an ATP-hydrolysis driven conformational change. Acts upstream of the ribosome quality control system (RQC), a ribosome-associated complex that mediates the extraction of incompletely synthesized nascent chains from stalled ribosomes and their subsequent degradation. Probably generates substrates for RQC.</text>
</comment>
<dbReference type="GO" id="GO:0006298">
    <property type="term" value="P:mismatch repair"/>
    <property type="evidence" value="ECO:0007669"/>
    <property type="project" value="InterPro"/>
</dbReference>
<keyword evidence="8" id="KW-0255">Endonuclease</keyword>
<dbReference type="GO" id="GO:0016887">
    <property type="term" value="F:ATP hydrolysis activity"/>
    <property type="evidence" value="ECO:0007669"/>
    <property type="project" value="InterPro"/>
</dbReference>
<dbReference type="PATRIC" id="fig|546269.5.peg.538"/>
<comment type="subunit">
    <text evidence="8">Homodimer. Binds to stalled ribosomes, contacting rRNA.</text>
</comment>
<dbReference type="PANTHER" id="PTHR48466:SF2">
    <property type="entry name" value="OS10G0509000 PROTEIN"/>
    <property type="match status" value="1"/>
</dbReference>
<keyword evidence="4 8" id="KW-0378">Hydrolase</keyword>
<dbReference type="RefSeq" id="WP_014262169.1">
    <property type="nucleotide sequence ID" value="NC_016630.1"/>
</dbReference>
<dbReference type="STRING" id="546269.HMPREF0389_00123"/>
<evidence type="ECO:0000313" key="12">
    <source>
        <dbReference type="Proteomes" id="UP000007468"/>
    </source>
</evidence>
<dbReference type="InterPro" id="IPR036187">
    <property type="entry name" value="DNA_mismatch_repair_MutS_sf"/>
</dbReference>
<dbReference type="FunFam" id="3.40.50.300:FF:000830">
    <property type="entry name" value="Endonuclease MutS2"/>
    <property type="match status" value="1"/>
</dbReference>
<evidence type="ECO:0000256" key="9">
    <source>
        <dbReference type="SAM" id="Coils"/>
    </source>
</evidence>
<accession>D6GRB8</accession>
<keyword evidence="7 8" id="KW-0238">DNA-binding</keyword>
<dbReference type="GO" id="GO:0045910">
    <property type="term" value="P:negative regulation of DNA recombination"/>
    <property type="evidence" value="ECO:0007669"/>
    <property type="project" value="InterPro"/>
</dbReference>
<dbReference type="Pfam" id="PF20297">
    <property type="entry name" value="MSSS"/>
    <property type="match status" value="1"/>
</dbReference>
<gene>
    <name evidence="8" type="primary">mutS2</name>
    <name evidence="8" type="synonym">rqcU</name>
    <name evidence="11" type="ordered locus">HMPREF0389_00123</name>
</gene>
<dbReference type="InterPro" id="IPR000432">
    <property type="entry name" value="DNA_mismatch_repair_MutS_C"/>
</dbReference>
<evidence type="ECO:0000256" key="3">
    <source>
        <dbReference type="ARBA" id="ARBA00022741"/>
    </source>
</evidence>
<dbReference type="InterPro" id="IPR046893">
    <property type="entry name" value="MSSS"/>
</dbReference>
<evidence type="ECO:0000256" key="6">
    <source>
        <dbReference type="ARBA" id="ARBA00022884"/>
    </source>
</evidence>
<dbReference type="Pfam" id="PF00488">
    <property type="entry name" value="MutS_V"/>
    <property type="match status" value="1"/>
</dbReference>
<dbReference type="AlphaFoldDB" id="D6GRB8"/>
<dbReference type="InterPro" id="IPR045076">
    <property type="entry name" value="MutS"/>
</dbReference>
<reference evidence="12" key="1">
    <citation type="submission" date="2010-12" db="EMBL/GenBank/DDBJ databases">
        <title>The genome sequence of Filifactor alocis strain ATCC 35896.</title>
        <authorList>
            <consortium name="The Broad Institute Genome Sequencing Platform"/>
            <person name="Ward D."/>
            <person name="Earl A."/>
            <person name="Feldgarden M."/>
            <person name="Young S.K."/>
            <person name="Gargeya S."/>
            <person name="Zeng Q."/>
            <person name="Alvarado L."/>
            <person name="Berlin A."/>
            <person name="Bochicchio J."/>
            <person name="Chapman S.B."/>
            <person name="Chen Z."/>
            <person name="Freedman E."/>
            <person name="Gellesch M."/>
            <person name="Goldberg J."/>
            <person name="Griggs A."/>
            <person name="Gujja S."/>
            <person name="Heilman E."/>
            <person name="Heiman D."/>
            <person name="Howarth C."/>
            <person name="Mehta T."/>
            <person name="Neiman D."/>
            <person name="Pearson M."/>
            <person name="Roberts A."/>
            <person name="Saif S."/>
            <person name="Shea T."/>
            <person name="Shenoy N."/>
            <person name="Sisk P."/>
            <person name="Stolte C."/>
            <person name="Sykes S."/>
            <person name="White J."/>
            <person name="Yandava C."/>
            <person name="Izard J."/>
            <person name="Blanton J.M."/>
            <person name="Baranova O.V."/>
            <person name="Tanner A.C."/>
            <person name="Dewhirst F.E."/>
            <person name="Haas B."/>
            <person name="Nusbaum C."/>
            <person name="Birren B."/>
        </authorList>
    </citation>
    <scope>NUCLEOTIDE SEQUENCE [LARGE SCALE GENOMIC DNA]</scope>
    <source>
        <strain evidence="12">ATCC 35896 / D40 B5</strain>
    </source>
</reference>
<feature type="binding site" evidence="8">
    <location>
        <begin position="330"/>
        <end position="337"/>
    </location>
    <ligand>
        <name>ATP</name>
        <dbReference type="ChEBI" id="CHEBI:30616"/>
    </ligand>
</feature>
<evidence type="ECO:0000313" key="11">
    <source>
        <dbReference type="EMBL" id="EFE28209.2"/>
    </source>
</evidence>
<dbReference type="CDD" id="cd03280">
    <property type="entry name" value="ABC_MutS2"/>
    <property type="match status" value="1"/>
</dbReference>
<dbReference type="EMBL" id="CP002390">
    <property type="protein sequence ID" value="EFE28209.2"/>
    <property type="molecule type" value="Genomic_DNA"/>
</dbReference>
<dbReference type="GO" id="GO:0019843">
    <property type="term" value="F:rRNA binding"/>
    <property type="evidence" value="ECO:0007669"/>
    <property type="project" value="UniProtKB-UniRule"/>
</dbReference>
<comment type="function">
    <text evidence="8">Endonuclease that is involved in the suppression of homologous recombination and thus may have a key role in the control of bacterial genetic diversity.</text>
</comment>
<feature type="coiled-coil region" evidence="9">
    <location>
        <begin position="511"/>
        <end position="622"/>
    </location>
</feature>
<dbReference type="InterPro" id="IPR007696">
    <property type="entry name" value="DNA_mismatch_repair_MutS_core"/>
</dbReference>